<evidence type="ECO:0000256" key="1">
    <source>
        <dbReference type="ARBA" id="ARBA00004141"/>
    </source>
</evidence>
<dbReference type="EMBL" id="CAKLBY020000066">
    <property type="protein sequence ID" value="CAK7922945.1"/>
    <property type="molecule type" value="Genomic_DNA"/>
</dbReference>
<keyword evidence="5 6" id="KW-0472">Membrane</keyword>
<evidence type="ECO:0000256" key="4">
    <source>
        <dbReference type="ARBA" id="ARBA00022989"/>
    </source>
</evidence>
<evidence type="ECO:0000313" key="8">
    <source>
        <dbReference type="Proteomes" id="UP001162060"/>
    </source>
</evidence>
<proteinExistence type="inferred from homology"/>
<sequence length="217" mass="24213">MIYRSALHVPVRRASSLSLIRRSWNSYARLLETRPLRTKIVTGGVIMGMGDVLCQFLVNHLDGHKRGFDAKRAAIFTVLGGGVISPMLHVWYKLLGALLPGVAPLTIAKRLALDQLVFAPTFLPVFLSLVMALEGHVEQIPAKLRADWWPVTKANWVVWVPAQFINFRFVPGSMQVLFSNVLGLLWNAYLSYVSHSGVPKKETIGDEEVTHVEDVQS</sequence>
<comment type="caution">
    <text evidence="7">The sequence shown here is derived from an EMBL/GenBank/DDBJ whole genome shotgun (WGS) entry which is preliminary data.</text>
</comment>
<comment type="similarity">
    <text evidence="2 6">Belongs to the peroxisomal membrane protein PXMP2/4 family.</text>
</comment>
<feature type="transmembrane region" description="Helical" evidence="6">
    <location>
        <begin position="112"/>
        <end position="133"/>
    </location>
</feature>
<gene>
    <name evidence="7" type="ORF">PM001_LOCUS8116</name>
</gene>
<accession>A0AAV1TKR9</accession>
<evidence type="ECO:0000256" key="2">
    <source>
        <dbReference type="ARBA" id="ARBA00006824"/>
    </source>
</evidence>
<dbReference type="PANTHER" id="PTHR11266">
    <property type="entry name" value="PEROXISOMAL MEMBRANE PROTEIN 2, PXMP2 MPV17"/>
    <property type="match status" value="1"/>
</dbReference>
<name>A0AAV1TKR9_9STRA</name>
<protein>
    <submittedName>
        <fullName evidence="7">Uncharacterized protein</fullName>
    </submittedName>
</protein>
<comment type="subcellular location">
    <subcellularLocation>
        <location evidence="1">Membrane</location>
        <topology evidence="1">Multi-pass membrane protein</topology>
    </subcellularLocation>
</comment>
<organism evidence="7 8">
    <name type="scientific">Peronospora matthiolae</name>
    <dbReference type="NCBI Taxonomy" id="2874970"/>
    <lineage>
        <taxon>Eukaryota</taxon>
        <taxon>Sar</taxon>
        <taxon>Stramenopiles</taxon>
        <taxon>Oomycota</taxon>
        <taxon>Peronosporomycetes</taxon>
        <taxon>Peronosporales</taxon>
        <taxon>Peronosporaceae</taxon>
        <taxon>Peronospora</taxon>
    </lineage>
</organism>
<feature type="transmembrane region" description="Helical" evidence="6">
    <location>
        <begin position="73"/>
        <end position="92"/>
    </location>
</feature>
<dbReference type="PANTHER" id="PTHR11266:SF80">
    <property type="entry name" value="PEROXISOMAL MEMBRANE PROTEIN 2"/>
    <property type="match status" value="1"/>
</dbReference>
<keyword evidence="3 6" id="KW-0812">Transmembrane</keyword>
<evidence type="ECO:0000313" key="7">
    <source>
        <dbReference type="EMBL" id="CAK7922945.1"/>
    </source>
</evidence>
<dbReference type="GO" id="GO:0016020">
    <property type="term" value="C:membrane"/>
    <property type="evidence" value="ECO:0007669"/>
    <property type="project" value="UniProtKB-SubCell"/>
</dbReference>
<dbReference type="InterPro" id="IPR007248">
    <property type="entry name" value="Mpv17_PMP22"/>
</dbReference>
<dbReference type="AlphaFoldDB" id="A0AAV1TKR9"/>
<dbReference type="GO" id="GO:0005737">
    <property type="term" value="C:cytoplasm"/>
    <property type="evidence" value="ECO:0007669"/>
    <property type="project" value="TreeGrafter"/>
</dbReference>
<keyword evidence="4 6" id="KW-1133">Transmembrane helix</keyword>
<dbReference type="Pfam" id="PF04117">
    <property type="entry name" value="Mpv17_PMP22"/>
    <property type="match status" value="1"/>
</dbReference>
<evidence type="ECO:0000256" key="5">
    <source>
        <dbReference type="ARBA" id="ARBA00023136"/>
    </source>
</evidence>
<evidence type="ECO:0000256" key="3">
    <source>
        <dbReference type="ARBA" id="ARBA00022692"/>
    </source>
</evidence>
<reference evidence="7" key="1">
    <citation type="submission" date="2024-01" db="EMBL/GenBank/DDBJ databases">
        <authorList>
            <person name="Webb A."/>
        </authorList>
    </citation>
    <scope>NUCLEOTIDE SEQUENCE</scope>
    <source>
        <strain evidence="7">Pm1</strain>
    </source>
</reference>
<dbReference type="Proteomes" id="UP001162060">
    <property type="component" value="Unassembled WGS sequence"/>
</dbReference>
<evidence type="ECO:0000256" key="6">
    <source>
        <dbReference type="RuleBase" id="RU363053"/>
    </source>
</evidence>